<keyword evidence="1" id="KW-0472">Membrane</keyword>
<evidence type="ECO:0000313" key="2">
    <source>
        <dbReference type="EMBL" id="EEX78458.1"/>
    </source>
</evidence>
<name>C9LRJ2_SELS3</name>
<organism evidence="2 3">
    <name type="scientific">Selenomonas sputigena (strain ATCC 35185 / DSM 20758 / CCUG 44933 / VPI D19B-28)</name>
    <dbReference type="NCBI Taxonomy" id="546271"/>
    <lineage>
        <taxon>Bacteria</taxon>
        <taxon>Bacillati</taxon>
        <taxon>Bacillota</taxon>
        <taxon>Negativicutes</taxon>
        <taxon>Selenomonadales</taxon>
        <taxon>Selenomonadaceae</taxon>
        <taxon>Selenomonas</taxon>
    </lineage>
</organism>
<sequence length="39" mass="4572">MLYDASTTPSMILARYFRTNTFFYIFAVYFSTSFQISIG</sequence>
<keyword evidence="1" id="KW-1133">Transmembrane helix</keyword>
<comment type="caution">
    <text evidence="2">The sequence shown here is derived from an EMBL/GenBank/DDBJ whole genome shotgun (WGS) entry which is preliminary data.</text>
</comment>
<protein>
    <submittedName>
        <fullName evidence="2">Uncharacterized protein</fullName>
    </submittedName>
</protein>
<proteinExistence type="predicted"/>
<evidence type="ECO:0000313" key="3">
    <source>
        <dbReference type="Proteomes" id="UP000003505"/>
    </source>
</evidence>
<dbReference type="EMBL" id="ACKP02000002">
    <property type="protein sequence ID" value="EEX78458.1"/>
    <property type="molecule type" value="Genomic_DNA"/>
</dbReference>
<evidence type="ECO:0000256" key="1">
    <source>
        <dbReference type="SAM" id="Phobius"/>
    </source>
</evidence>
<feature type="transmembrane region" description="Helical" evidence="1">
    <location>
        <begin position="21"/>
        <end position="38"/>
    </location>
</feature>
<gene>
    <name evidence="2" type="ORF">SELSPUOL_00058</name>
</gene>
<keyword evidence="1" id="KW-0812">Transmembrane</keyword>
<accession>C9LRJ2</accession>
<reference evidence="2 3" key="1">
    <citation type="submission" date="2009-09" db="EMBL/GenBank/DDBJ databases">
        <authorList>
            <person name="Weinstock G."/>
            <person name="Sodergren E."/>
            <person name="Clifton S."/>
            <person name="Fulton L."/>
            <person name="Fulton B."/>
            <person name="Courtney L."/>
            <person name="Fronick C."/>
            <person name="Harrison M."/>
            <person name="Strong C."/>
            <person name="Farmer C."/>
            <person name="Delahaunty K."/>
            <person name="Markovic C."/>
            <person name="Hall O."/>
            <person name="Minx P."/>
            <person name="Tomlinson C."/>
            <person name="Mitreva M."/>
            <person name="Nelson J."/>
            <person name="Hou S."/>
            <person name="Wollam A."/>
            <person name="Pepin K.H."/>
            <person name="Johnson M."/>
            <person name="Bhonagiri V."/>
            <person name="Nash W.E."/>
            <person name="Warren W."/>
            <person name="Chinwalla A."/>
            <person name="Mardis E.R."/>
            <person name="Wilson R.K."/>
        </authorList>
    </citation>
    <scope>NUCLEOTIDE SEQUENCE [LARGE SCALE GENOMIC DNA]</scope>
    <source>
        <strain evidence="3">ATCC 35185 / DSM 20758 / VPI D19B-28</strain>
    </source>
</reference>
<dbReference type="AlphaFoldDB" id="C9LRJ2"/>
<dbReference type="Proteomes" id="UP000003505">
    <property type="component" value="Unassembled WGS sequence"/>
</dbReference>